<dbReference type="PANTHER" id="PTHR33257">
    <property type="entry name" value="OS05G0165500 PROTEIN"/>
    <property type="match status" value="1"/>
</dbReference>
<sequence length="186" mass="20773">MTLMSSSSKSDDIVGLHPIRTTREEFRLCSRRLSQEFPAIIDDDTSSVDVYYKENSVGVPFLWESRPGTPKIKTVVYPLPPLTPPPSFHATTVPSLMRKQSRNINLQILHKRTHHFDQSPSRSTSSSSSFSSPSRFGGTRVEEQDHHQCESPVSTLCFGAGRRGARPARSPGCSSTIIRLLLRDFS</sequence>
<dbReference type="Proteomes" id="UP001190926">
    <property type="component" value="Unassembled WGS sequence"/>
</dbReference>
<organism evidence="2 3">
    <name type="scientific">Perilla frutescens var. hirtella</name>
    <name type="common">Perilla citriodora</name>
    <name type="synonym">Perilla setoyensis</name>
    <dbReference type="NCBI Taxonomy" id="608512"/>
    <lineage>
        <taxon>Eukaryota</taxon>
        <taxon>Viridiplantae</taxon>
        <taxon>Streptophyta</taxon>
        <taxon>Embryophyta</taxon>
        <taxon>Tracheophyta</taxon>
        <taxon>Spermatophyta</taxon>
        <taxon>Magnoliopsida</taxon>
        <taxon>eudicotyledons</taxon>
        <taxon>Gunneridae</taxon>
        <taxon>Pentapetalae</taxon>
        <taxon>asterids</taxon>
        <taxon>lamiids</taxon>
        <taxon>Lamiales</taxon>
        <taxon>Lamiaceae</taxon>
        <taxon>Nepetoideae</taxon>
        <taxon>Elsholtzieae</taxon>
        <taxon>Perilla</taxon>
    </lineage>
</organism>
<name>A0AAD4IS48_PERFH</name>
<feature type="region of interest" description="Disordered" evidence="1">
    <location>
        <begin position="113"/>
        <end position="147"/>
    </location>
</feature>
<evidence type="ECO:0000313" key="3">
    <source>
        <dbReference type="Proteomes" id="UP001190926"/>
    </source>
</evidence>
<dbReference type="AlphaFoldDB" id="A0AAD4IS48"/>
<protein>
    <submittedName>
        <fullName evidence="2">Uncharacterized protein</fullName>
    </submittedName>
</protein>
<gene>
    <name evidence="2" type="ORF">C2S53_008801</name>
</gene>
<comment type="caution">
    <text evidence="2">The sequence shown here is derived from an EMBL/GenBank/DDBJ whole genome shotgun (WGS) entry which is preliminary data.</text>
</comment>
<keyword evidence="3" id="KW-1185">Reference proteome</keyword>
<accession>A0AAD4IS48</accession>
<evidence type="ECO:0000256" key="1">
    <source>
        <dbReference type="SAM" id="MobiDB-lite"/>
    </source>
</evidence>
<feature type="compositionally biased region" description="Low complexity" evidence="1">
    <location>
        <begin position="119"/>
        <end position="139"/>
    </location>
</feature>
<evidence type="ECO:0000313" key="2">
    <source>
        <dbReference type="EMBL" id="KAH6820528.1"/>
    </source>
</evidence>
<proteinExistence type="predicted"/>
<dbReference type="PANTHER" id="PTHR33257:SF46">
    <property type="entry name" value="OVATE FAMILY PROTEIN"/>
    <property type="match status" value="1"/>
</dbReference>
<dbReference type="EMBL" id="SDAM02003674">
    <property type="protein sequence ID" value="KAH6820528.1"/>
    <property type="molecule type" value="Genomic_DNA"/>
</dbReference>
<reference evidence="2 3" key="1">
    <citation type="journal article" date="2021" name="Nat. Commun.">
        <title>Incipient diploidization of the medicinal plant Perilla within 10,000 years.</title>
        <authorList>
            <person name="Zhang Y."/>
            <person name="Shen Q."/>
            <person name="Leng L."/>
            <person name="Zhang D."/>
            <person name="Chen S."/>
            <person name="Shi Y."/>
            <person name="Ning Z."/>
            <person name="Chen S."/>
        </authorList>
    </citation>
    <scope>NUCLEOTIDE SEQUENCE [LARGE SCALE GENOMIC DNA]</scope>
    <source>
        <strain evidence="3">cv. PC099</strain>
    </source>
</reference>